<dbReference type="GO" id="GO:0008270">
    <property type="term" value="F:zinc ion binding"/>
    <property type="evidence" value="ECO:0007669"/>
    <property type="project" value="UniProtKB-KW"/>
</dbReference>
<keyword evidence="1" id="KW-0862">Zinc</keyword>
<gene>
    <name evidence="4" type="ORF">Glove_80g41</name>
</gene>
<keyword evidence="5" id="KW-1185">Reference proteome</keyword>
<evidence type="ECO:0000256" key="2">
    <source>
        <dbReference type="SAM" id="MobiDB-lite"/>
    </source>
</evidence>
<organism evidence="4 5">
    <name type="scientific">Diversispora epigaea</name>
    <dbReference type="NCBI Taxonomy" id="1348612"/>
    <lineage>
        <taxon>Eukaryota</taxon>
        <taxon>Fungi</taxon>
        <taxon>Fungi incertae sedis</taxon>
        <taxon>Mucoromycota</taxon>
        <taxon>Glomeromycotina</taxon>
        <taxon>Glomeromycetes</taxon>
        <taxon>Diversisporales</taxon>
        <taxon>Diversisporaceae</taxon>
        <taxon>Diversispora</taxon>
    </lineage>
</organism>
<feature type="domain" description="SWIM-type" evidence="3">
    <location>
        <begin position="225"/>
        <end position="259"/>
    </location>
</feature>
<proteinExistence type="predicted"/>
<keyword evidence="1" id="KW-0479">Metal-binding</keyword>
<dbReference type="AlphaFoldDB" id="A0A397JCK4"/>
<feature type="compositionally biased region" description="Basic and acidic residues" evidence="2">
    <location>
        <begin position="408"/>
        <end position="421"/>
    </location>
</feature>
<dbReference type="PANTHER" id="PTHR47718">
    <property type="entry name" value="OS01G0519700 PROTEIN"/>
    <property type="match status" value="1"/>
</dbReference>
<dbReference type="InterPro" id="IPR007527">
    <property type="entry name" value="Znf_SWIM"/>
</dbReference>
<feature type="compositionally biased region" description="Polar residues" evidence="2">
    <location>
        <begin position="430"/>
        <end position="445"/>
    </location>
</feature>
<evidence type="ECO:0000259" key="3">
    <source>
        <dbReference type="PROSITE" id="PS50966"/>
    </source>
</evidence>
<reference evidence="4 5" key="1">
    <citation type="submission" date="2018-08" db="EMBL/GenBank/DDBJ databases">
        <title>Genome and evolution of the arbuscular mycorrhizal fungus Diversispora epigaea (formerly Glomus versiforme) and its bacterial endosymbionts.</title>
        <authorList>
            <person name="Sun X."/>
            <person name="Fei Z."/>
            <person name="Harrison M."/>
        </authorList>
    </citation>
    <scope>NUCLEOTIDE SEQUENCE [LARGE SCALE GENOMIC DNA]</scope>
    <source>
        <strain evidence="4 5">IT104</strain>
    </source>
</reference>
<evidence type="ECO:0000256" key="1">
    <source>
        <dbReference type="PROSITE-ProRule" id="PRU00325"/>
    </source>
</evidence>
<dbReference type="OrthoDB" id="2446473at2759"/>
<dbReference type="PANTHER" id="PTHR47718:SF7">
    <property type="entry name" value="PROTEIN FAR1-RELATED SEQUENCE"/>
    <property type="match status" value="1"/>
</dbReference>
<dbReference type="Proteomes" id="UP000266861">
    <property type="component" value="Unassembled WGS sequence"/>
</dbReference>
<name>A0A397JCK4_9GLOM</name>
<keyword evidence="1" id="KW-0863">Zinc-finger</keyword>
<dbReference type="PROSITE" id="PS50966">
    <property type="entry name" value="ZF_SWIM"/>
    <property type="match status" value="1"/>
</dbReference>
<protein>
    <recommendedName>
        <fullName evidence="3">SWIM-type domain-containing protein</fullName>
    </recommendedName>
</protein>
<comment type="caution">
    <text evidence="4">The sequence shown here is derived from an EMBL/GenBank/DDBJ whole genome shotgun (WGS) entry which is preliminary data.</text>
</comment>
<feature type="region of interest" description="Disordered" evidence="2">
    <location>
        <begin position="383"/>
        <end position="445"/>
    </location>
</feature>
<dbReference type="EMBL" id="PQFF01000076">
    <property type="protein sequence ID" value="RHZ84508.1"/>
    <property type="molecule type" value="Genomic_DNA"/>
</dbReference>
<evidence type="ECO:0000313" key="5">
    <source>
        <dbReference type="Proteomes" id="UP000266861"/>
    </source>
</evidence>
<evidence type="ECO:0000313" key="4">
    <source>
        <dbReference type="EMBL" id="RHZ84508.1"/>
    </source>
</evidence>
<accession>A0A397JCK4</accession>
<sequence length="445" mass="51472">MSENLPKNLKSKLCDQYDDFVHDFYLCRNSIYEELFYERWTNLIEKYSSVKGYLMRALYPSRQAWARAFTSKIFTAGIQTTSRVEGLNNIIKRELKANSTLCDLANVLDARLGNESQWNRFFEYRTLSNCMGITSVSNDLFPEIDNEMSKYLTPHILSAERLEMSQCFILLQDSSADVADGFIEDLYDAKQIRLKSIIAEIGEKNFREIWKIVDMRPENKKYTHFIVVVDPISYLCSCMSNISRGIICRHYFRVMMISTIAGFQIQMIPSRWYIDNQKDTNVMMETCYFVNQEAMQNFSGMMLIPNPSTIPITVTTVLRSAAKKKVKYGELWGLARQAAQFAVEHDSYGVMIAWLRKFIDQQKEIVVTQIGSVRNQDNLEIQVDDSNKENESESEQIGNPLVSRRKGRPETKRYKSSTEKKPRAKYTCGTCGQSGHNSARCQNRQ</sequence>
<dbReference type="STRING" id="1348612.A0A397JCK4"/>